<dbReference type="AlphaFoldDB" id="A0A812UAR4"/>
<dbReference type="InterPro" id="IPR002885">
    <property type="entry name" value="PPR_rpt"/>
</dbReference>
<name>A0A812UAR4_SYMPI</name>
<accession>A0A812UAR4</accession>
<sequence length="491" mass="53077">MRKHRLADVGAFAAVLTACRTGAAWPTSLAILQEARQTHVQPDDICCNAVVSALTRATQIAQALVESQLTLKTPNFNSIIMSLRHTSAAWAYAFDVLAHMQNRRVAADVGTLKAAASICGLGRPDLVLSLFKGLEELRVQPDIIAVNMLMGSLERCHKWQAALHHLHLYCSEGLIPELTTYNSAISACSKAARWAWSMHLADTGLLLRADEITMGSLITACSSQGYWRLALQLLHASKHGGSPSLIAFHSAITACDRAGRWMWSLHLFSDAIASRLTPDVSLLGAVLSGLEKAQHWTRSLALLCRMAGDGYSPDVAVLTSAISACAKAHCWEMALLLTHEVMSHSNLIPNEATAGAALSSLSPGSWQLAGCFLELLRAQRLQQSSLLLEPLPTRCYDRILTWPSKSLLHQGVLVANYIAEDLVDLRDLPPPLAQATMRDSLSHVLLAGPAANPTAGEVARQAQQAFCETAMGTVQGLVEQLGFRHKVQRSG</sequence>
<dbReference type="PROSITE" id="PS51257">
    <property type="entry name" value="PROKAR_LIPOPROTEIN"/>
    <property type="match status" value="1"/>
</dbReference>
<evidence type="ECO:0000256" key="1">
    <source>
        <dbReference type="ARBA" id="ARBA00022737"/>
    </source>
</evidence>
<keyword evidence="3" id="KW-1185">Reference proteome</keyword>
<dbReference type="Pfam" id="PF01535">
    <property type="entry name" value="PPR"/>
    <property type="match status" value="1"/>
</dbReference>
<evidence type="ECO:0008006" key="4">
    <source>
        <dbReference type="Google" id="ProtNLM"/>
    </source>
</evidence>
<organism evidence="2 3">
    <name type="scientific">Symbiodinium pilosum</name>
    <name type="common">Dinoflagellate</name>
    <dbReference type="NCBI Taxonomy" id="2952"/>
    <lineage>
        <taxon>Eukaryota</taxon>
        <taxon>Sar</taxon>
        <taxon>Alveolata</taxon>
        <taxon>Dinophyceae</taxon>
        <taxon>Suessiales</taxon>
        <taxon>Symbiodiniaceae</taxon>
        <taxon>Symbiodinium</taxon>
    </lineage>
</organism>
<proteinExistence type="predicted"/>
<dbReference type="PANTHER" id="PTHR47447:SF17">
    <property type="entry name" value="OS12G0638900 PROTEIN"/>
    <property type="match status" value="1"/>
</dbReference>
<dbReference type="PANTHER" id="PTHR47447">
    <property type="entry name" value="OS03G0856100 PROTEIN"/>
    <property type="match status" value="1"/>
</dbReference>
<dbReference type="InterPro" id="IPR011990">
    <property type="entry name" value="TPR-like_helical_dom_sf"/>
</dbReference>
<evidence type="ECO:0000313" key="3">
    <source>
        <dbReference type="Proteomes" id="UP000649617"/>
    </source>
</evidence>
<protein>
    <recommendedName>
        <fullName evidence="4">Pentatricopeptide repeat-containing protein, chloroplastic</fullName>
    </recommendedName>
</protein>
<dbReference type="Proteomes" id="UP000649617">
    <property type="component" value="Unassembled WGS sequence"/>
</dbReference>
<dbReference type="EMBL" id="CAJNIZ010037091">
    <property type="protein sequence ID" value="CAE7569398.1"/>
    <property type="molecule type" value="Genomic_DNA"/>
</dbReference>
<reference evidence="2" key="1">
    <citation type="submission" date="2021-02" db="EMBL/GenBank/DDBJ databases">
        <authorList>
            <person name="Dougan E. K."/>
            <person name="Rhodes N."/>
            <person name="Thang M."/>
            <person name="Chan C."/>
        </authorList>
    </citation>
    <scope>NUCLEOTIDE SEQUENCE</scope>
</reference>
<gene>
    <name evidence="2" type="ORF">SPIL2461_LOCUS15324</name>
</gene>
<dbReference type="OrthoDB" id="3643at2759"/>
<comment type="caution">
    <text evidence="2">The sequence shown here is derived from an EMBL/GenBank/DDBJ whole genome shotgun (WGS) entry which is preliminary data.</text>
</comment>
<keyword evidence="1" id="KW-0677">Repeat</keyword>
<evidence type="ECO:0000313" key="2">
    <source>
        <dbReference type="EMBL" id="CAE7569398.1"/>
    </source>
</evidence>
<dbReference type="Gene3D" id="1.25.40.10">
    <property type="entry name" value="Tetratricopeptide repeat domain"/>
    <property type="match status" value="2"/>
</dbReference>